<dbReference type="RefSeq" id="WP_146886565.1">
    <property type="nucleotide sequence ID" value="NZ_BJXB01000016.1"/>
</dbReference>
<dbReference type="EMBL" id="BJXB01000016">
    <property type="protein sequence ID" value="GEM47915.1"/>
    <property type="molecule type" value="Genomic_DNA"/>
</dbReference>
<keyword evidence="3" id="KW-1185">Reference proteome</keyword>
<organism evidence="2 3">
    <name type="scientific">Deinococcus cellulosilyticus (strain DSM 18568 / NBRC 106333 / KACC 11606 / 5516J-15)</name>
    <dbReference type="NCBI Taxonomy" id="1223518"/>
    <lineage>
        <taxon>Bacteria</taxon>
        <taxon>Thermotogati</taxon>
        <taxon>Deinococcota</taxon>
        <taxon>Deinococci</taxon>
        <taxon>Deinococcales</taxon>
        <taxon>Deinococcaceae</taxon>
        <taxon>Deinococcus</taxon>
    </lineage>
</organism>
<protein>
    <recommendedName>
        <fullName evidence="4">Rod shape-determining protein MreD</fullName>
    </recommendedName>
</protein>
<accession>A0A511N4Z3</accession>
<proteinExistence type="predicted"/>
<keyword evidence="1" id="KW-0472">Membrane</keyword>
<sequence length="161" mass="17981">MSPAVRAWLFGLLGWGAMGLVAFAPLQWELKLAFWVVILNVTDDFAGRWFGYIGILLGLLGFYHPTESWWVAYPLLFFVLWAFLVLKHTLHVYGVIIGMLGVLGLFAALKIAVPLLDPSMRLLTSNTLTLPVLVSFLIASVIHVWVFFSTNRTNSLKTEAA</sequence>
<feature type="transmembrane region" description="Helical" evidence="1">
    <location>
        <begin position="7"/>
        <end position="26"/>
    </location>
</feature>
<dbReference type="AlphaFoldDB" id="A0A511N4Z3"/>
<reference evidence="2 3" key="1">
    <citation type="submission" date="2019-07" db="EMBL/GenBank/DDBJ databases">
        <title>Whole genome shotgun sequence of Deinococcus cellulosilyticus NBRC 106333.</title>
        <authorList>
            <person name="Hosoyama A."/>
            <person name="Uohara A."/>
            <person name="Ohji S."/>
            <person name="Ichikawa N."/>
        </authorList>
    </citation>
    <scope>NUCLEOTIDE SEQUENCE [LARGE SCALE GENOMIC DNA]</scope>
    <source>
        <strain evidence="2 3">NBRC 106333</strain>
    </source>
</reference>
<keyword evidence="1" id="KW-1133">Transmembrane helix</keyword>
<evidence type="ECO:0000256" key="1">
    <source>
        <dbReference type="SAM" id="Phobius"/>
    </source>
</evidence>
<name>A0A511N4Z3_DEIC1</name>
<feature type="transmembrane region" description="Helical" evidence="1">
    <location>
        <begin position="70"/>
        <end position="86"/>
    </location>
</feature>
<feature type="transmembrane region" description="Helical" evidence="1">
    <location>
        <begin position="46"/>
        <end position="63"/>
    </location>
</feature>
<dbReference type="OrthoDB" id="9852892at2"/>
<evidence type="ECO:0000313" key="3">
    <source>
        <dbReference type="Proteomes" id="UP000321306"/>
    </source>
</evidence>
<feature type="transmembrane region" description="Helical" evidence="1">
    <location>
        <begin position="92"/>
        <end position="116"/>
    </location>
</feature>
<comment type="caution">
    <text evidence="2">The sequence shown here is derived from an EMBL/GenBank/DDBJ whole genome shotgun (WGS) entry which is preliminary data.</text>
</comment>
<feature type="transmembrane region" description="Helical" evidence="1">
    <location>
        <begin position="128"/>
        <end position="148"/>
    </location>
</feature>
<dbReference type="Proteomes" id="UP000321306">
    <property type="component" value="Unassembled WGS sequence"/>
</dbReference>
<evidence type="ECO:0008006" key="4">
    <source>
        <dbReference type="Google" id="ProtNLM"/>
    </source>
</evidence>
<evidence type="ECO:0000313" key="2">
    <source>
        <dbReference type="EMBL" id="GEM47915.1"/>
    </source>
</evidence>
<keyword evidence="1" id="KW-0812">Transmembrane</keyword>
<gene>
    <name evidence="2" type="ORF">DC3_35500</name>
</gene>